<dbReference type="Gene3D" id="1.10.8.60">
    <property type="match status" value="1"/>
</dbReference>
<dbReference type="InterPro" id="IPR003959">
    <property type="entry name" value="ATPase_AAA_core"/>
</dbReference>
<dbReference type="Proteomes" id="UP000275267">
    <property type="component" value="Unassembled WGS sequence"/>
</dbReference>
<proteinExistence type="predicted"/>
<evidence type="ECO:0000256" key="2">
    <source>
        <dbReference type="ARBA" id="ARBA00022840"/>
    </source>
</evidence>
<dbReference type="Pfam" id="PF10431">
    <property type="entry name" value="ClpB_D2-small"/>
    <property type="match status" value="1"/>
</dbReference>
<dbReference type="PRINTS" id="PR00300">
    <property type="entry name" value="CLPPROTEASEA"/>
</dbReference>
<evidence type="ECO:0000313" key="4">
    <source>
        <dbReference type="EMBL" id="RLM79994.1"/>
    </source>
</evidence>
<accession>A0A3L6QHA8</accession>
<dbReference type="EMBL" id="PQIB02000012">
    <property type="protein sequence ID" value="RLM79994.1"/>
    <property type="molecule type" value="Genomic_DNA"/>
</dbReference>
<feature type="domain" description="Clp ATPase C-terminal" evidence="3">
    <location>
        <begin position="136"/>
        <end position="227"/>
    </location>
</feature>
<dbReference type="GO" id="GO:0005524">
    <property type="term" value="F:ATP binding"/>
    <property type="evidence" value="ECO:0007669"/>
    <property type="project" value="UniProtKB-KW"/>
</dbReference>
<organism evidence="4 5">
    <name type="scientific">Panicum miliaceum</name>
    <name type="common">Proso millet</name>
    <name type="synonym">Broomcorn millet</name>
    <dbReference type="NCBI Taxonomy" id="4540"/>
    <lineage>
        <taxon>Eukaryota</taxon>
        <taxon>Viridiplantae</taxon>
        <taxon>Streptophyta</taxon>
        <taxon>Embryophyta</taxon>
        <taxon>Tracheophyta</taxon>
        <taxon>Spermatophyta</taxon>
        <taxon>Magnoliopsida</taxon>
        <taxon>Liliopsida</taxon>
        <taxon>Poales</taxon>
        <taxon>Poaceae</taxon>
        <taxon>PACMAD clade</taxon>
        <taxon>Panicoideae</taxon>
        <taxon>Panicodae</taxon>
        <taxon>Paniceae</taxon>
        <taxon>Panicinae</taxon>
        <taxon>Panicum</taxon>
        <taxon>Panicum sect. Panicum</taxon>
    </lineage>
</organism>
<sequence length="281" mass="31432">MDMSEYAEQHSVARLIGAPPGYVGHEEGGQLTELVRRRPYRVVLLDEVEKAHVAVFNTLLQVLDDGRLTDGQGRTVDFKNTVIIMTSNLGAEHLQSWMEGKISMKAAHDPVMVKVKEHFRPELLNRLDEIVVFNPLSREQLRKVCRLQMDDVERLLEKHSVALTVDAAALDAIVSLSYDPVYNARPIRTWIQKSVATQLSKMLVRGEIGENSRVYIDATTDREDLTYRVEKNGGLVNGQTGQKSGILIQLPGGATVARSNGSEKMAIMHGRQPRCLQFCTL</sequence>
<dbReference type="AlphaFoldDB" id="A0A3L6QHA8"/>
<evidence type="ECO:0000259" key="3">
    <source>
        <dbReference type="SMART" id="SM01086"/>
    </source>
</evidence>
<reference evidence="5" key="1">
    <citation type="journal article" date="2019" name="Nat. Commun.">
        <title>The genome of broomcorn millet.</title>
        <authorList>
            <person name="Zou C."/>
            <person name="Miki D."/>
            <person name="Li D."/>
            <person name="Tang Q."/>
            <person name="Xiao L."/>
            <person name="Rajput S."/>
            <person name="Deng P."/>
            <person name="Jia W."/>
            <person name="Huang R."/>
            <person name="Zhang M."/>
            <person name="Sun Y."/>
            <person name="Hu J."/>
            <person name="Fu X."/>
            <person name="Schnable P.S."/>
            <person name="Li F."/>
            <person name="Zhang H."/>
            <person name="Feng B."/>
            <person name="Zhu X."/>
            <person name="Liu R."/>
            <person name="Schnable J.C."/>
            <person name="Zhu J.-K."/>
            <person name="Zhang H."/>
        </authorList>
    </citation>
    <scope>NUCLEOTIDE SEQUENCE [LARGE SCALE GENOMIC DNA]</scope>
</reference>
<dbReference type="InterPro" id="IPR019489">
    <property type="entry name" value="Clp_ATPase_C"/>
</dbReference>
<name>A0A3L6QHA8_PANMI</name>
<dbReference type="GO" id="GO:0016887">
    <property type="term" value="F:ATP hydrolysis activity"/>
    <property type="evidence" value="ECO:0007669"/>
    <property type="project" value="InterPro"/>
</dbReference>
<dbReference type="InterPro" id="IPR027417">
    <property type="entry name" value="P-loop_NTPase"/>
</dbReference>
<dbReference type="GO" id="GO:0005737">
    <property type="term" value="C:cytoplasm"/>
    <property type="evidence" value="ECO:0007669"/>
    <property type="project" value="TreeGrafter"/>
</dbReference>
<dbReference type="Gene3D" id="3.40.50.300">
    <property type="entry name" value="P-loop containing nucleotide triphosphate hydrolases"/>
    <property type="match status" value="1"/>
</dbReference>
<dbReference type="STRING" id="4540.A0A3L6QHA8"/>
<keyword evidence="4" id="KW-0346">Stress response</keyword>
<dbReference type="SUPFAM" id="SSF52540">
    <property type="entry name" value="P-loop containing nucleoside triphosphate hydrolases"/>
    <property type="match status" value="1"/>
</dbReference>
<dbReference type="SMART" id="SM01086">
    <property type="entry name" value="ClpB_D2-small"/>
    <property type="match status" value="1"/>
</dbReference>
<dbReference type="InterPro" id="IPR001270">
    <property type="entry name" value="ClpA/B"/>
</dbReference>
<keyword evidence="1" id="KW-0547">Nucleotide-binding</keyword>
<comment type="caution">
    <text evidence="4">The sequence shown here is derived from an EMBL/GenBank/DDBJ whole genome shotgun (WGS) entry which is preliminary data.</text>
</comment>
<dbReference type="PANTHER" id="PTHR11638">
    <property type="entry name" value="ATP-DEPENDENT CLP PROTEASE"/>
    <property type="match status" value="1"/>
</dbReference>
<evidence type="ECO:0000256" key="1">
    <source>
        <dbReference type="ARBA" id="ARBA00022741"/>
    </source>
</evidence>
<keyword evidence="2" id="KW-0067">ATP-binding</keyword>
<evidence type="ECO:0000313" key="5">
    <source>
        <dbReference type="Proteomes" id="UP000275267"/>
    </source>
</evidence>
<dbReference type="InterPro" id="IPR050130">
    <property type="entry name" value="ClpA_ClpB"/>
</dbReference>
<dbReference type="GO" id="GO:0034605">
    <property type="term" value="P:cellular response to heat"/>
    <property type="evidence" value="ECO:0007669"/>
    <property type="project" value="TreeGrafter"/>
</dbReference>
<dbReference type="PANTHER" id="PTHR11638:SF18">
    <property type="entry name" value="HEAT SHOCK PROTEIN 104"/>
    <property type="match status" value="1"/>
</dbReference>
<dbReference type="OrthoDB" id="47330at2759"/>
<protein>
    <submittedName>
        <fullName evidence="4">Heat shock protein</fullName>
    </submittedName>
</protein>
<dbReference type="Pfam" id="PF07724">
    <property type="entry name" value="AAA_2"/>
    <property type="match status" value="1"/>
</dbReference>
<keyword evidence="5" id="KW-1185">Reference proteome</keyword>
<dbReference type="CDD" id="cd19499">
    <property type="entry name" value="RecA-like_ClpB_Hsp104-like"/>
    <property type="match status" value="1"/>
</dbReference>
<gene>
    <name evidence="4" type="ORF">C2845_PM12G06300</name>
</gene>